<protein>
    <submittedName>
        <fullName evidence="2">Uncharacterized protein</fullName>
    </submittedName>
</protein>
<dbReference type="STRING" id="1210089.GCA_001613165_05075"/>
<dbReference type="RefSeq" id="WP_147288960.1">
    <property type="nucleotide sequence ID" value="NZ_QQAZ01000004.1"/>
</dbReference>
<evidence type="ECO:0000313" key="3">
    <source>
        <dbReference type="Proteomes" id="UP000255355"/>
    </source>
</evidence>
<name>A0A370H7I9_9NOCA</name>
<keyword evidence="1" id="KW-0472">Membrane</keyword>
<comment type="caution">
    <text evidence="2">The sequence shown here is derived from an EMBL/GenBank/DDBJ whole genome shotgun (WGS) entry which is preliminary data.</text>
</comment>
<keyword evidence="1" id="KW-1133">Transmembrane helix</keyword>
<sequence length="74" mass="7759">MSAPKVPFEENLPPPRSSLPPILAVLLSAALAAGVGVVSGDWASAVTVFVTSAGLLGAREVRERRRRSCEEEGE</sequence>
<gene>
    <name evidence="2" type="ORF">DFR68_104579</name>
</gene>
<organism evidence="2 3">
    <name type="scientific">Nocardia mexicana</name>
    <dbReference type="NCBI Taxonomy" id="279262"/>
    <lineage>
        <taxon>Bacteria</taxon>
        <taxon>Bacillati</taxon>
        <taxon>Actinomycetota</taxon>
        <taxon>Actinomycetes</taxon>
        <taxon>Mycobacteriales</taxon>
        <taxon>Nocardiaceae</taxon>
        <taxon>Nocardia</taxon>
    </lineage>
</organism>
<feature type="transmembrane region" description="Helical" evidence="1">
    <location>
        <begin position="42"/>
        <end position="58"/>
    </location>
</feature>
<dbReference type="EMBL" id="QQAZ01000004">
    <property type="protein sequence ID" value="RDI52091.1"/>
    <property type="molecule type" value="Genomic_DNA"/>
</dbReference>
<dbReference type="Proteomes" id="UP000255355">
    <property type="component" value="Unassembled WGS sequence"/>
</dbReference>
<proteinExistence type="predicted"/>
<keyword evidence="1" id="KW-0812">Transmembrane</keyword>
<accession>A0A370H7I9</accession>
<reference evidence="2 3" key="1">
    <citation type="submission" date="2018-07" db="EMBL/GenBank/DDBJ databases">
        <title>Genomic Encyclopedia of Type Strains, Phase IV (KMG-IV): sequencing the most valuable type-strain genomes for metagenomic binning, comparative biology and taxonomic classification.</title>
        <authorList>
            <person name="Goeker M."/>
        </authorList>
    </citation>
    <scope>NUCLEOTIDE SEQUENCE [LARGE SCALE GENOMIC DNA]</scope>
    <source>
        <strain evidence="2 3">DSM 44952</strain>
    </source>
</reference>
<dbReference type="AlphaFoldDB" id="A0A370H7I9"/>
<evidence type="ECO:0000313" key="2">
    <source>
        <dbReference type="EMBL" id="RDI52091.1"/>
    </source>
</evidence>
<evidence type="ECO:0000256" key="1">
    <source>
        <dbReference type="SAM" id="Phobius"/>
    </source>
</evidence>
<keyword evidence="3" id="KW-1185">Reference proteome</keyword>